<reference evidence="2" key="1">
    <citation type="submission" date="2016-11" db="UniProtKB">
        <authorList>
            <consortium name="WormBaseParasite"/>
        </authorList>
    </citation>
    <scope>IDENTIFICATION</scope>
</reference>
<keyword evidence="1" id="KW-1185">Reference proteome</keyword>
<dbReference type="Proteomes" id="UP000095280">
    <property type="component" value="Unplaced"/>
</dbReference>
<dbReference type="AlphaFoldDB" id="A0A1I8I1P4"/>
<dbReference type="WBParaSite" id="maker-uti_cns_0009078-snap-gene-0.4-mRNA-1">
    <property type="protein sequence ID" value="maker-uti_cns_0009078-snap-gene-0.4-mRNA-1"/>
    <property type="gene ID" value="maker-uti_cns_0009078-snap-gene-0.4"/>
</dbReference>
<evidence type="ECO:0000313" key="1">
    <source>
        <dbReference type="Proteomes" id="UP000095280"/>
    </source>
</evidence>
<proteinExistence type="predicted"/>
<accession>A0A1I8I1P4</accession>
<protein>
    <submittedName>
        <fullName evidence="2">DUF3395 domain-containing protein</fullName>
    </submittedName>
</protein>
<organism evidence="1 2">
    <name type="scientific">Macrostomum lignano</name>
    <dbReference type="NCBI Taxonomy" id="282301"/>
    <lineage>
        <taxon>Eukaryota</taxon>
        <taxon>Metazoa</taxon>
        <taxon>Spiralia</taxon>
        <taxon>Lophotrochozoa</taxon>
        <taxon>Platyhelminthes</taxon>
        <taxon>Rhabditophora</taxon>
        <taxon>Macrostomorpha</taxon>
        <taxon>Macrostomida</taxon>
        <taxon>Macrostomidae</taxon>
        <taxon>Macrostomum</taxon>
    </lineage>
</organism>
<name>A0A1I8I1P4_9PLAT</name>
<sequence>THRSPPRVKRVKRAWLRRDLALLSSSGEGAQCQIDRHGRGGIERWSDRQHAEDRGADCTGRYPMPADLTCGGADGQTTLPASEVETVLLYNAADVDAETRRLRLERQLDSAHSGLLRAAFRADESVGTEALYDQAKLQRPSTILRRRRLQLAGHVIRAEATALTCSGRPALLTLGRGQARTRRYVDYLLCDAGAPDTANGADFVLSQALRRAI</sequence>
<evidence type="ECO:0000313" key="2">
    <source>
        <dbReference type="WBParaSite" id="maker-uti_cns_0009078-snap-gene-0.4-mRNA-1"/>
    </source>
</evidence>